<feature type="region of interest" description="Disordered" evidence="1">
    <location>
        <begin position="1"/>
        <end position="25"/>
    </location>
</feature>
<dbReference type="AlphaFoldDB" id="A0A5B0LPI6"/>
<dbReference type="Proteomes" id="UP000325313">
    <property type="component" value="Unassembled WGS sequence"/>
</dbReference>
<protein>
    <submittedName>
        <fullName evidence="2">Uncharacterized protein</fullName>
    </submittedName>
</protein>
<gene>
    <name evidence="2" type="ORF">PGT21_027930</name>
    <name evidence="3" type="ORF">PGTUg99_017770</name>
</gene>
<proteinExistence type="predicted"/>
<evidence type="ECO:0000313" key="3">
    <source>
        <dbReference type="EMBL" id="KAA1128383.1"/>
    </source>
</evidence>
<name>A0A5B0LPI6_PUCGR</name>
<dbReference type="EMBL" id="VDEP01000142">
    <property type="protein sequence ID" value="KAA1128383.1"/>
    <property type="molecule type" value="Genomic_DNA"/>
</dbReference>
<evidence type="ECO:0000313" key="4">
    <source>
        <dbReference type="Proteomes" id="UP000324748"/>
    </source>
</evidence>
<keyword evidence="4" id="KW-1185">Reference proteome</keyword>
<evidence type="ECO:0000256" key="1">
    <source>
        <dbReference type="SAM" id="MobiDB-lite"/>
    </source>
</evidence>
<reference evidence="4 5" key="1">
    <citation type="submission" date="2019-05" db="EMBL/GenBank/DDBJ databases">
        <title>Emergence of the Ug99 lineage of the wheat stem rust pathogen through somatic hybridization.</title>
        <authorList>
            <person name="Li F."/>
            <person name="Upadhyaya N.M."/>
            <person name="Sperschneider J."/>
            <person name="Matny O."/>
            <person name="Nguyen-Phuc H."/>
            <person name="Mago R."/>
            <person name="Raley C."/>
            <person name="Miller M.E."/>
            <person name="Silverstein K.A.T."/>
            <person name="Henningsen E."/>
            <person name="Hirsch C.D."/>
            <person name="Visser B."/>
            <person name="Pretorius Z.A."/>
            <person name="Steffenson B.J."/>
            <person name="Schwessinger B."/>
            <person name="Dodds P.N."/>
            <person name="Figueroa M."/>
        </authorList>
    </citation>
    <scope>NUCLEOTIDE SEQUENCE [LARGE SCALE GENOMIC DNA]</scope>
    <source>
        <strain evidence="2">21-0</strain>
        <strain evidence="3 5">Ug99</strain>
    </source>
</reference>
<comment type="caution">
    <text evidence="2">The sequence shown here is derived from an EMBL/GenBank/DDBJ whole genome shotgun (WGS) entry which is preliminary data.</text>
</comment>
<accession>A0A5B0LPI6</accession>
<evidence type="ECO:0000313" key="5">
    <source>
        <dbReference type="Proteomes" id="UP000325313"/>
    </source>
</evidence>
<dbReference type="EMBL" id="VSWC01000196">
    <property type="protein sequence ID" value="KAA1066295.1"/>
    <property type="molecule type" value="Genomic_DNA"/>
</dbReference>
<organism evidence="2 4">
    <name type="scientific">Puccinia graminis f. sp. tritici</name>
    <dbReference type="NCBI Taxonomy" id="56615"/>
    <lineage>
        <taxon>Eukaryota</taxon>
        <taxon>Fungi</taxon>
        <taxon>Dikarya</taxon>
        <taxon>Basidiomycota</taxon>
        <taxon>Pucciniomycotina</taxon>
        <taxon>Pucciniomycetes</taxon>
        <taxon>Pucciniales</taxon>
        <taxon>Pucciniaceae</taxon>
        <taxon>Puccinia</taxon>
    </lineage>
</organism>
<sequence>MATLKVYHNGITTESEEPQEMDETRPRPAVIIKEADLKYDGQNLRIFWTDLN</sequence>
<dbReference type="Proteomes" id="UP000324748">
    <property type="component" value="Unassembled WGS sequence"/>
</dbReference>
<evidence type="ECO:0000313" key="2">
    <source>
        <dbReference type="EMBL" id="KAA1066295.1"/>
    </source>
</evidence>